<feature type="signal peptide" evidence="2">
    <location>
        <begin position="1"/>
        <end position="19"/>
    </location>
</feature>
<dbReference type="AlphaFoldDB" id="A0A7N0V700"/>
<dbReference type="Gramene" id="Kaladp0167s0012.1.v1.1">
    <property type="protein sequence ID" value="Kaladp0167s0012.1.v1.1.CDS.1"/>
    <property type="gene ID" value="Kaladp0167s0012.v1.1"/>
</dbReference>
<name>A0A7N0V700_KALFE</name>
<organism evidence="3 4">
    <name type="scientific">Kalanchoe fedtschenkoi</name>
    <name type="common">Lavender scallops</name>
    <name type="synonym">South American air plant</name>
    <dbReference type="NCBI Taxonomy" id="63787"/>
    <lineage>
        <taxon>Eukaryota</taxon>
        <taxon>Viridiplantae</taxon>
        <taxon>Streptophyta</taxon>
        <taxon>Embryophyta</taxon>
        <taxon>Tracheophyta</taxon>
        <taxon>Spermatophyta</taxon>
        <taxon>Magnoliopsida</taxon>
        <taxon>eudicotyledons</taxon>
        <taxon>Gunneridae</taxon>
        <taxon>Pentapetalae</taxon>
        <taxon>Saxifragales</taxon>
        <taxon>Crassulaceae</taxon>
        <taxon>Kalanchoe</taxon>
    </lineage>
</organism>
<dbReference type="OMA" id="WKDQNLD"/>
<protein>
    <submittedName>
        <fullName evidence="3">Uncharacterized protein</fullName>
    </submittedName>
</protein>
<proteinExistence type="predicted"/>
<keyword evidence="2" id="KW-0732">Signal</keyword>
<accession>A0A7N0V700</accession>
<dbReference type="EnsemblPlants" id="Kaladp0167s0012.1.v1.1">
    <property type="protein sequence ID" value="Kaladp0167s0012.1.v1.1.CDS.1"/>
    <property type="gene ID" value="Kaladp0167s0012.v1.1"/>
</dbReference>
<evidence type="ECO:0000313" key="3">
    <source>
        <dbReference type="EnsemblPlants" id="Kaladp0167s0012.1.v1.1.CDS.1"/>
    </source>
</evidence>
<feature type="chain" id="PRO_5029515843" evidence="2">
    <location>
        <begin position="20"/>
        <end position="77"/>
    </location>
</feature>
<sequence>MLTMHQVGLLLLVLWSISSLHQEALGGRYLVEEVAEENSARSLFSSKRSGEDEADDDHGFVATINREVPSGPDPLHN</sequence>
<evidence type="ECO:0000313" key="4">
    <source>
        <dbReference type="Proteomes" id="UP000594263"/>
    </source>
</evidence>
<feature type="region of interest" description="Disordered" evidence="1">
    <location>
        <begin position="39"/>
        <end position="77"/>
    </location>
</feature>
<evidence type="ECO:0000256" key="1">
    <source>
        <dbReference type="SAM" id="MobiDB-lite"/>
    </source>
</evidence>
<dbReference type="Proteomes" id="UP000594263">
    <property type="component" value="Unplaced"/>
</dbReference>
<evidence type="ECO:0000256" key="2">
    <source>
        <dbReference type="SAM" id="SignalP"/>
    </source>
</evidence>
<keyword evidence="4" id="KW-1185">Reference proteome</keyword>
<reference evidence="3" key="1">
    <citation type="submission" date="2021-01" db="UniProtKB">
        <authorList>
            <consortium name="EnsemblPlants"/>
        </authorList>
    </citation>
    <scope>IDENTIFICATION</scope>
</reference>